<sequence>MVGYLNYRGIQMYGVQIRRRVCGPFISLRLMINLINCSIFVYFSLKTLLWLVPLCEALLHSV</sequence>
<keyword evidence="1" id="KW-0472">Membrane</keyword>
<name>A0A822XW83_NELNU</name>
<evidence type="ECO:0000256" key="1">
    <source>
        <dbReference type="SAM" id="Phobius"/>
    </source>
</evidence>
<accession>A0A822XW83</accession>
<organism evidence="2 3">
    <name type="scientific">Nelumbo nucifera</name>
    <name type="common">Sacred lotus</name>
    <dbReference type="NCBI Taxonomy" id="4432"/>
    <lineage>
        <taxon>Eukaryota</taxon>
        <taxon>Viridiplantae</taxon>
        <taxon>Streptophyta</taxon>
        <taxon>Embryophyta</taxon>
        <taxon>Tracheophyta</taxon>
        <taxon>Spermatophyta</taxon>
        <taxon>Magnoliopsida</taxon>
        <taxon>Proteales</taxon>
        <taxon>Nelumbonaceae</taxon>
        <taxon>Nelumbo</taxon>
    </lineage>
</organism>
<protein>
    <submittedName>
        <fullName evidence="2">Uncharacterized protein</fullName>
    </submittedName>
</protein>
<keyword evidence="3" id="KW-1185">Reference proteome</keyword>
<feature type="transmembrane region" description="Helical" evidence="1">
    <location>
        <begin position="21"/>
        <end position="43"/>
    </location>
</feature>
<comment type="caution">
    <text evidence="2">The sequence shown here is derived from an EMBL/GenBank/DDBJ whole genome shotgun (WGS) entry which is preliminary data.</text>
</comment>
<dbReference type="Proteomes" id="UP000607653">
    <property type="component" value="Unassembled WGS sequence"/>
</dbReference>
<dbReference type="EMBL" id="DUZY01000001">
    <property type="protein sequence ID" value="DAD23035.1"/>
    <property type="molecule type" value="Genomic_DNA"/>
</dbReference>
<reference evidence="2 3" key="1">
    <citation type="journal article" date="2020" name="Mol. Biol. Evol.">
        <title>Distinct Expression and Methylation Patterns for Genes with Different Fates following a Single Whole-Genome Duplication in Flowering Plants.</title>
        <authorList>
            <person name="Shi T."/>
            <person name="Rahmani R.S."/>
            <person name="Gugger P.F."/>
            <person name="Wang M."/>
            <person name="Li H."/>
            <person name="Zhang Y."/>
            <person name="Li Z."/>
            <person name="Wang Q."/>
            <person name="Van de Peer Y."/>
            <person name="Marchal K."/>
            <person name="Chen J."/>
        </authorList>
    </citation>
    <scope>NUCLEOTIDE SEQUENCE [LARGE SCALE GENOMIC DNA]</scope>
    <source>
        <tissue evidence="2">Leaf</tissue>
    </source>
</reference>
<keyword evidence="1" id="KW-1133">Transmembrane helix</keyword>
<keyword evidence="1" id="KW-0812">Transmembrane</keyword>
<evidence type="ECO:0000313" key="2">
    <source>
        <dbReference type="EMBL" id="DAD23035.1"/>
    </source>
</evidence>
<gene>
    <name evidence="2" type="ORF">HUJ06_024498</name>
</gene>
<proteinExistence type="predicted"/>
<dbReference type="AlphaFoldDB" id="A0A822XW83"/>
<evidence type="ECO:0000313" key="3">
    <source>
        <dbReference type="Proteomes" id="UP000607653"/>
    </source>
</evidence>